<feature type="compositionally biased region" description="Basic and acidic residues" evidence="1">
    <location>
        <begin position="143"/>
        <end position="161"/>
    </location>
</feature>
<feature type="region of interest" description="Disordered" evidence="1">
    <location>
        <begin position="143"/>
        <end position="167"/>
    </location>
</feature>
<proteinExistence type="predicted"/>
<feature type="transmembrane region" description="Helical" evidence="2">
    <location>
        <begin position="41"/>
        <end position="68"/>
    </location>
</feature>
<keyword evidence="2" id="KW-0472">Membrane</keyword>
<evidence type="ECO:0008006" key="5">
    <source>
        <dbReference type="Google" id="ProtNLM"/>
    </source>
</evidence>
<organism evidence="3 4">
    <name type="scientific">Spongisporangium articulatum</name>
    <dbReference type="NCBI Taxonomy" id="3362603"/>
    <lineage>
        <taxon>Bacteria</taxon>
        <taxon>Bacillati</taxon>
        <taxon>Actinomycetota</taxon>
        <taxon>Actinomycetes</taxon>
        <taxon>Kineosporiales</taxon>
        <taxon>Kineosporiaceae</taxon>
        <taxon>Spongisporangium</taxon>
    </lineage>
</organism>
<comment type="caution">
    <text evidence="3">The sequence shown here is derived from an EMBL/GenBank/DDBJ whole genome shotgun (WGS) entry which is preliminary data.</text>
</comment>
<evidence type="ECO:0000256" key="1">
    <source>
        <dbReference type="SAM" id="MobiDB-lite"/>
    </source>
</evidence>
<sequence>MLGVLVTAVVPPTPTVTLGPSLRLVIPSASTPAPSTAHGFWFQFFTSSGFGGLMAVVAASIAGVLTFVQFQHSRRKSEEDRWWDSLTWIYDRSIPRDGGLSPIPREATYSMLLALNEKVDRGNTIQGETLTSILKLFKIEDAKSEESNERPDGAPETRHPPFSDPGIARALADSLSRQLKSKGFGQNAEAIASAHKYEESVAAALGRAYAILGRRPIIGGGDLDSKPDLTVLTDEVNILVEVRYSPNRLVLTWEHLQRAVAQMTSFARLMSKADRPVASLIVSNVDIALSAKERWKGEDGLFFAIWRDQNDDRNLARILRDVSDWGKNRVHNTSS</sequence>
<dbReference type="EMBL" id="JBITLV010000001">
    <property type="protein sequence ID" value="MFI7586270.1"/>
    <property type="molecule type" value="Genomic_DNA"/>
</dbReference>
<name>A0ABW8AIS5_9ACTN</name>
<dbReference type="RefSeq" id="WP_398275621.1">
    <property type="nucleotide sequence ID" value="NZ_JBITLV010000001.1"/>
</dbReference>
<accession>A0ABW8AIS5</accession>
<evidence type="ECO:0000313" key="4">
    <source>
        <dbReference type="Proteomes" id="UP001612915"/>
    </source>
</evidence>
<dbReference type="Proteomes" id="UP001612915">
    <property type="component" value="Unassembled WGS sequence"/>
</dbReference>
<keyword evidence="2" id="KW-0812">Transmembrane</keyword>
<evidence type="ECO:0000313" key="3">
    <source>
        <dbReference type="EMBL" id="MFI7586270.1"/>
    </source>
</evidence>
<reference evidence="3 4" key="1">
    <citation type="submission" date="2024-10" db="EMBL/GenBank/DDBJ databases">
        <title>The Natural Products Discovery Center: Release of the First 8490 Sequenced Strains for Exploring Actinobacteria Biosynthetic Diversity.</title>
        <authorList>
            <person name="Kalkreuter E."/>
            <person name="Kautsar S.A."/>
            <person name="Yang D."/>
            <person name="Bader C.D."/>
            <person name="Teijaro C.N."/>
            <person name="Fluegel L."/>
            <person name="Davis C.M."/>
            <person name="Simpson J.R."/>
            <person name="Lauterbach L."/>
            <person name="Steele A.D."/>
            <person name="Gui C."/>
            <person name="Meng S."/>
            <person name="Li G."/>
            <person name="Viehrig K."/>
            <person name="Ye F."/>
            <person name="Su P."/>
            <person name="Kiefer A.F."/>
            <person name="Nichols A."/>
            <person name="Cepeda A.J."/>
            <person name="Yan W."/>
            <person name="Fan B."/>
            <person name="Jiang Y."/>
            <person name="Adhikari A."/>
            <person name="Zheng C.-J."/>
            <person name="Schuster L."/>
            <person name="Cowan T.M."/>
            <person name="Smanski M.J."/>
            <person name="Chevrette M.G."/>
            <person name="De Carvalho L.P.S."/>
            <person name="Shen B."/>
        </authorList>
    </citation>
    <scope>NUCLEOTIDE SEQUENCE [LARGE SCALE GENOMIC DNA]</scope>
    <source>
        <strain evidence="3 4">NPDC049639</strain>
    </source>
</reference>
<gene>
    <name evidence="3" type="ORF">ACIB24_04275</name>
</gene>
<evidence type="ECO:0000256" key="2">
    <source>
        <dbReference type="SAM" id="Phobius"/>
    </source>
</evidence>
<protein>
    <recommendedName>
        <fullName evidence="5">Restriction endonuclease type IV Mrr domain-containing protein</fullName>
    </recommendedName>
</protein>
<keyword evidence="4" id="KW-1185">Reference proteome</keyword>
<keyword evidence="2" id="KW-1133">Transmembrane helix</keyword>